<reference evidence="2 3" key="1">
    <citation type="submission" date="2023-05" db="EMBL/GenBank/DDBJ databases">
        <title>The complete genome of Acinetobacter sp. nov KCTC 92772.</title>
        <authorList>
            <person name="Zhou G."/>
        </authorList>
    </citation>
    <scope>NUCLEOTIDE SEQUENCE [LARGE SCALE GENOMIC DNA]</scope>
    <source>
        <strain evidence="2 3">KCTC 92772</strain>
    </source>
</reference>
<dbReference type="InterPro" id="IPR008538">
    <property type="entry name" value="Uma2"/>
</dbReference>
<accession>A0ABY8S131</accession>
<dbReference type="CDD" id="cd06260">
    <property type="entry name" value="DUF820-like"/>
    <property type="match status" value="1"/>
</dbReference>
<dbReference type="Proteomes" id="UP001229836">
    <property type="component" value="Chromosome"/>
</dbReference>
<evidence type="ECO:0000259" key="1">
    <source>
        <dbReference type="Pfam" id="PF05685"/>
    </source>
</evidence>
<keyword evidence="2" id="KW-0540">Nuclease</keyword>
<dbReference type="EMBL" id="CP125669">
    <property type="protein sequence ID" value="WHP05357.1"/>
    <property type="molecule type" value="Genomic_DNA"/>
</dbReference>
<keyword evidence="2" id="KW-0378">Hydrolase</keyword>
<dbReference type="Pfam" id="PF05685">
    <property type="entry name" value="Uma2"/>
    <property type="match status" value="1"/>
</dbReference>
<dbReference type="PANTHER" id="PTHR36558">
    <property type="entry name" value="GLR1098 PROTEIN"/>
    <property type="match status" value="1"/>
</dbReference>
<organism evidence="2 3">
    <name type="scientific">Acinetobacter corruptisaponis</name>
    <dbReference type="NCBI Taxonomy" id="3045147"/>
    <lineage>
        <taxon>Bacteria</taxon>
        <taxon>Pseudomonadati</taxon>
        <taxon>Pseudomonadota</taxon>
        <taxon>Gammaproteobacteria</taxon>
        <taxon>Moraxellales</taxon>
        <taxon>Moraxellaceae</taxon>
        <taxon>Acinetobacter</taxon>
    </lineage>
</organism>
<name>A0ABY8S131_9GAMM</name>
<proteinExistence type="predicted"/>
<sequence>MMSNRAHQPLISEQEYLEGELHSDIKHEYIDGMIYAMSGASAAHNRIAGNIYGEFRNHLKGKPCQPYSADMKAKIGSKYFYPDVLVDCTDLADDQYFTDSPTIIVEVLSKSTKQIDKTVKFNTYIQIPSLQEYLLVEQDTAEVEVLRRRTNWKAEHYFLGDIIKLDSIDLTIKVADIYDRVKNTDVLEWLEKQAKQTTTEQE</sequence>
<evidence type="ECO:0000313" key="2">
    <source>
        <dbReference type="EMBL" id="WHP05357.1"/>
    </source>
</evidence>
<gene>
    <name evidence="2" type="ORF">QLH32_15275</name>
</gene>
<dbReference type="GO" id="GO:0004519">
    <property type="term" value="F:endonuclease activity"/>
    <property type="evidence" value="ECO:0007669"/>
    <property type="project" value="UniProtKB-KW"/>
</dbReference>
<keyword evidence="3" id="KW-1185">Reference proteome</keyword>
<dbReference type="InterPro" id="IPR012296">
    <property type="entry name" value="Nuclease_put_TT1808"/>
</dbReference>
<evidence type="ECO:0000313" key="3">
    <source>
        <dbReference type="Proteomes" id="UP001229836"/>
    </source>
</evidence>
<dbReference type="Gene3D" id="3.90.1570.10">
    <property type="entry name" value="tt1808, chain A"/>
    <property type="match status" value="1"/>
</dbReference>
<protein>
    <submittedName>
        <fullName evidence="2">Uma2 family endonuclease</fullName>
    </submittedName>
</protein>
<dbReference type="PANTHER" id="PTHR36558:SF1">
    <property type="entry name" value="RESTRICTION ENDONUCLEASE DOMAIN-CONTAINING PROTEIN-RELATED"/>
    <property type="match status" value="1"/>
</dbReference>
<dbReference type="SUPFAM" id="SSF52980">
    <property type="entry name" value="Restriction endonuclease-like"/>
    <property type="match status" value="1"/>
</dbReference>
<feature type="domain" description="Putative restriction endonuclease" evidence="1">
    <location>
        <begin position="14"/>
        <end position="165"/>
    </location>
</feature>
<dbReference type="InterPro" id="IPR011335">
    <property type="entry name" value="Restrct_endonuc-II-like"/>
</dbReference>
<keyword evidence="2" id="KW-0255">Endonuclease</keyword>